<dbReference type="OrthoDB" id="10017101at2759"/>
<evidence type="ECO:0000313" key="2">
    <source>
        <dbReference type="EMBL" id="KAG0655940.1"/>
    </source>
</evidence>
<sequence length="273" mass="30500">MAMASNENRQHFYPSGHDETVLRSHRTRTAANSAAHLLPLLRKTDKLLDIGCGPGTITCGFAPHVADVLGIEHPAAGEDVLVKARAEAQAQGVQDNVRFEHADALALPYEDEAFDVVFCHQVLQHVPDPVGVLREMRRVSKRIVAARESDRGTFVYFPPDKTLERFDHLWYEVARAGGGEPDAGRRLKAWAVEAGFANDKVTVTAGNSTPEVREWSQMWAARTRDSDFAKKAVELELATQDELREMAEAWKRWGEQDGAWYGYLHGELIAQKQ</sequence>
<reference evidence="2 3" key="1">
    <citation type="submission" date="2020-11" db="EMBL/GenBank/DDBJ databases">
        <title>Kefir isolates.</title>
        <authorList>
            <person name="Marcisauskas S."/>
            <person name="Kim Y."/>
            <person name="Blasche S."/>
        </authorList>
    </citation>
    <scope>NUCLEOTIDE SEQUENCE [LARGE SCALE GENOMIC DNA]</scope>
    <source>
        <strain evidence="2 3">KR</strain>
    </source>
</reference>
<keyword evidence="3" id="KW-1185">Reference proteome</keyword>
<gene>
    <name evidence="2" type="ORF">C6P46_000522</name>
</gene>
<dbReference type="Proteomes" id="UP000777482">
    <property type="component" value="Unassembled WGS sequence"/>
</dbReference>
<dbReference type="PANTHER" id="PTHR43861">
    <property type="entry name" value="TRANS-ACONITATE 2-METHYLTRANSFERASE-RELATED"/>
    <property type="match status" value="1"/>
</dbReference>
<dbReference type="Gene3D" id="3.40.50.150">
    <property type="entry name" value="Vaccinia Virus protein VP39"/>
    <property type="match status" value="1"/>
</dbReference>
<feature type="domain" description="Methyltransferase" evidence="1">
    <location>
        <begin position="43"/>
        <end position="141"/>
    </location>
</feature>
<dbReference type="SUPFAM" id="SSF53335">
    <property type="entry name" value="S-adenosyl-L-methionine-dependent methyltransferases"/>
    <property type="match status" value="1"/>
</dbReference>
<name>A0A9P6VWB6_RHOMI</name>
<evidence type="ECO:0000259" key="1">
    <source>
        <dbReference type="Pfam" id="PF13847"/>
    </source>
</evidence>
<accession>A0A9P6VWB6</accession>
<dbReference type="EMBL" id="PUHQ01000107">
    <property type="protein sequence ID" value="KAG0655940.1"/>
    <property type="molecule type" value="Genomic_DNA"/>
</dbReference>
<dbReference type="Pfam" id="PF13847">
    <property type="entry name" value="Methyltransf_31"/>
    <property type="match status" value="1"/>
</dbReference>
<dbReference type="AlphaFoldDB" id="A0A9P6VWB6"/>
<dbReference type="PANTHER" id="PTHR43861:SF1">
    <property type="entry name" value="TRANS-ACONITATE 2-METHYLTRANSFERASE"/>
    <property type="match status" value="1"/>
</dbReference>
<organism evidence="2 3">
    <name type="scientific">Rhodotorula mucilaginosa</name>
    <name type="common">Yeast</name>
    <name type="synonym">Rhodotorula rubra</name>
    <dbReference type="NCBI Taxonomy" id="5537"/>
    <lineage>
        <taxon>Eukaryota</taxon>
        <taxon>Fungi</taxon>
        <taxon>Dikarya</taxon>
        <taxon>Basidiomycota</taxon>
        <taxon>Pucciniomycotina</taxon>
        <taxon>Microbotryomycetes</taxon>
        <taxon>Sporidiobolales</taxon>
        <taxon>Sporidiobolaceae</taxon>
        <taxon>Rhodotorula</taxon>
    </lineage>
</organism>
<dbReference type="InterPro" id="IPR029063">
    <property type="entry name" value="SAM-dependent_MTases_sf"/>
</dbReference>
<comment type="caution">
    <text evidence="2">The sequence shown here is derived from an EMBL/GenBank/DDBJ whole genome shotgun (WGS) entry which is preliminary data.</text>
</comment>
<evidence type="ECO:0000313" key="3">
    <source>
        <dbReference type="Proteomes" id="UP000777482"/>
    </source>
</evidence>
<dbReference type="CDD" id="cd02440">
    <property type="entry name" value="AdoMet_MTases"/>
    <property type="match status" value="1"/>
</dbReference>
<proteinExistence type="predicted"/>
<dbReference type="InterPro" id="IPR025714">
    <property type="entry name" value="Methyltranfer_dom"/>
</dbReference>
<protein>
    <recommendedName>
        <fullName evidence="1">Methyltransferase domain-containing protein</fullName>
    </recommendedName>
</protein>